<dbReference type="AlphaFoldDB" id="A0A7S3CPZ0"/>
<proteinExistence type="predicted"/>
<name>A0A7S3CPZ0_9SPIT</name>
<accession>A0A7S3CPZ0</accession>
<reference evidence="1" key="1">
    <citation type="submission" date="2021-01" db="EMBL/GenBank/DDBJ databases">
        <authorList>
            <person name="Corre E."/>
            <person name="Pelletier E."/>
            <person name="Niang G."/>
            <person name="Scheremetjew M."/>
            <person name="Finn R."/>
            <person name="Kale V."/>
            <person name="Holt S."/>
            <person name="Cochrane G."/>
            <person name="Meng A."/>
            <person name="Brown T."/>
            <person name="Cohen L."/>
        </authorList>
    </citation>
    <scope>NUCLEOTIDE SEQUENCE</scope>
    <source>
        <strain evidence="1">Ras09</strain>
    </source>
</reference>
<dbReference type="EMBL" id="HBIA01011623">
    <property type="protein sequence ID" value="CAE0234100.1"/>
    <property type="molecule type" value="Transcribed_RNA"/>
</dbReference>
<sequence>MRKQRLLNQLFNLIKCSYWRDLLSSKQKGSASLLGYENLLIQGLMLSFPQLQNLKKVLAKIEHISNSLISHIEYECEECDPSDQDFAKFSGITRQVRKVEVSSESSVDSYSDGS</sequence>
<evidence type="ECO:0000313" key="1">
    <source>
        <dbReference type="EMBL" id="CAE0234100.1"/>
    </source>
</evidence>
<protein>
    <submittedName>
        <fullName evidence="1">Uncharacterized protein</fullName>
    </submittedName>
</protein>
<gene>
    <name evidence="1" type="ORF">SRAS04492_LOCUS5902</name>
</gene>
<organism evidence="1">
    <name type="scientific">Strombidium rassoulzadegani</name>
    <dbReference type="NCBI Taxonomy" id="1082188"/>
    <lineage>
        <taxon>Eukaryota</taxon>
        <taxon>Sar</taxon>
        <taxon>Alveolata</taxon>
        <taxon>Ciliophora</taxon>
        <taxon>Intramacronucleata</taxon>
        <taxon>Spirotrichea</taxon>
        <taxon>Oligotrichia</taxon>
        <taxon>Strombidiidae</taxon>
        <taxon>Strombidium</taxon>
    </lineage>
</organism>